<dbReference type="AlphaFoldDB" id="A8MDF2"/>
<keyword evidence="2" id="KW-0520">NAD</keyword>
<sequence>MNHEERVADAELGAKSIKDLIESYNLIGGFMARNLYDASRVLASMYSDPDVTVILSFTANLVSTGLRGILRGIIERGLADVVITTAGTVDHDVAKSLGGVYFKGSFDIDDSVLLSKGIHRIGNVFVRKEHYGPLVEKAVHSTLSKVNASEIGVRELLWLMADELDDSSIIKASKRSCVPIYIPGFVDGAFGTAILTYNEVQRTRSGGRRINVNVLKDEEEIMNIIYSSKKLGAVIIGGGISKHHVIWWSQFKGGLDYVVYLTTATEWDGSLSGARPKEAVSWGKVKPEAKSAFVLADATITVPILFNYIASEVGFRKRNMGVYPWNCQ</sequence>
<accession>A8MDF2</accession>
<dbReference type="eggNOG" id="arCOG04142">
    <property type="taxonomic scope" value="Archaea"/>
</dbReference>
<organism evidence="3 4">
    <name type="scientific">Caldivirga maquilingensis (strain ATCC 700844 / DSM 13496 / JCM 10307 / IC-167)</name>
    <dbReference type="NCBI Taxonomy" id="397948"/>
    <lineage>
        <taxon>Archaea</taxon>
        <taxon>Thermoproteota</taxon>
        <taxon>Thermoprotei</taxon>
        <taxon>Thermoproteales</taxon>
        <taxon>Thermoproteaceae</taxon>
        <taxon>Caldivirga</taxon>
    </lineage>
</organism>
<protein>
    <submittedName>
        <fullName evidence="3">Deoxyhypusine synthase</fullName>
        <ecNumber evidence="3">2.5.1.46</ecNumber>
    </submittedName>
</protein>
<dbReference type="PANTHER" id="PTHR11703">
    <property type="entry name" value="DEOXYHYPUSINE SYNTHASE"/>
    <property type="match status" value="1"/>
</dbReference>
<dbReference type="RefSeq" id="WP_012186027.1">
    <property type="nucleotide sequence ID" value="NC_009954.1"/>
</dbReference>
<dbReference type="InterPro" id="IPR036982">
    <property type="entry name" value="Deoxyhypusine_synthase_sf"/>
</dbReference>
<reference evidence="3 4" key="1">
    <citation type="submission" date="2007-10" db="EMBL/GenBank/DDBJ databases">
        <title>Complete sequence of Caldivirga maquilingensis IC-167.</title>
        <authorList>
            <consortium name="US DOE Joint Genome Institute"/>
            <person name="Copeland A."/>
            <person name="Lucas S."/>
            <person name="Lapidus A."/>
            <person name="Barry K."/>
            <person name="Glavina del Rio T."/>
            <person name="Dalin E."/>
            <person name="Tice H."/>
            <person name="Pitluck S."/>
            <person name="Saunders E."/>
            <person name="Brettin T."/>
            <person name="Bruce D."/>
            <person name="Detter J.C."/>
            <person name="Han C."/>
            <person name="Schmutz J."/>
            <person name="Larimer F."/>
            <person name="Land M."/>
            <person name="Hauser L."/>
            <person name="Kyrpides N."/>
            <person name="Ivanova N."/>
            <person name="Biddle J.F."/>
            <person name="Zhang Z."/>
            <person name="Fitz-Gibbon S.T."/>
            <person name="Lowe T.M."/>
            <person name="Saltikov C."/>
            <person name="House C.H."/>
            <person name="Richardson P."/>
        </authorList>
    </citation>
    <scope>NUCLEOTIDE SEQUENCE [LARGE SCALE GENOMIC DNA]</scope>
    <source>
        <strain evidence="4">ATCC 700844 / DSM 13496 / JCM 10307 / IC-167</strain>
    </source>
</reference>
<dbReference type="GeneID" id="5708623"/>
<gene>
    <name evidence="3" type="ordered locus">Cmaq_0976</name>
</gene>
<keyword evidence="3" id="KW-0808">Transferase</keyword>
<keyword evidence="4" id="KW-1185">Reference proteome</keyword>
<dbReference type="OrthoDB" id="17730at2157"/>
<evidence type="ECO:0000313" key="4">
    <source>
        <dbReference type="Proteomes" id="UP000001137"/>
    </source>
</evidence>
<dbReference type="Pfam" id="PF01916">
    <property type="entry name" value="DS"/>
    <property type="match status" value="1"/>
</dbReference>
<dbReference type="GO" id="GO:0005737">
    <property type="term" value="C:cytoplasm"/>
    <property type="evidence" value="ECO:0007669"/>
    <property type="project" value="TreeGrafter"/>
</dbReference>
<dbReference type="EC" id="2.5.1.46" evidence="3"/>
<comment type="similarity">
    <text evidence="1">Belongs to the deoxyhypusine synthase family.</text>
</comment>
<dbReference type="NCBIfam" id="NF002294">
    <property type="entry name" value="PRK01221.1"/>
    <property type="match status" value="1"/>
</dbReference>
<dbReference type="InterPro" id="IPR002773">
    <property type="entry name" value="Deoxyhypusine_synthase"/>
</dbReference>
<dbReference type="Proteomes" id="UP000001137">
    <property type="component" value="Chromosome"/>
</dbReference>
<dbReference type="InterPro" id="IPR029035">
    <property type="entry name" value="DHS-like_NAD/FAD-binding_dom"/>
</dbReference>
<dbReference type="GO" id="GO:0034038">
    <property type="term" value="F:deoxyhypusine synthase activity"/>
    <property type="evidence" value="ECO:0007669"/>
    <property type="project" value="UniProtKB-EC"/>
</dbReference>
<evidence type="ECO:0000256" key="1">
    <source>
        <dbReference type="ARBA" id="ARBA00009892"/>
    </source>
</evidence>
<dbReference type="KEGG" id="cma:Cmaq_0976"/>
<dbReference type="STRING" id="397948.Cmaq_0976"/>
<evidence type="ECO:0000256" key="2">
    <source>
        <dbReference type="ARBA" id="ARBA00023027"/>
    </source>
</evidence>
<evidence type="ECO:0000313" key="3">
    <source>
        <dbReference type="EMBL" id="ABW01808.1"/>
    </source>
</evidence>
<dbReference type="PANTHER" id="PTHR11703:SF0">
    <property type="entry name" value="DEOXYHYPUSINE SYNTHASE"/>
    <property type="match status" value="1"/>
</dbReference>
<dbReference type="EMBL" id="CP000852">
    <property type="protein sequence ID" value="ABW01808.1"/>
    <property type="molecule type" value="Genomic_DNA"/>
</dbReference>
<dbReference type="Gene3D" id="3.40.910.10">
    <property type="entry name" value="Deoxyhypusine synthase"/>
    <property type="match status" value="1"/>
</dbReference>
<dbReference type="HOGENOM" id="CLU_039781_1_0_2"/>
<dbReference type="SUPFAM" id="SSF52467">
    <property type="entry name" value="DHS-like NAD/FAD-binding domain"/>
    <property type="match status" value="1"/>
</dbReference>
<proteinExistence type="inferred from homology"/>
<name>A8MDF2_CALMQ</name>